<dbReference type="Pfam" id="PF12802">
    <property type="entry name" value="MarR_2"/>
    <property type="match status" value="1"/>
</dbReference>
<keyword evidence="3" id="KW-1185">Reference proteome</keyword>
<accession>A0A4Q5J3H9</accession>
<protein>
    <submittedName>
        <fullName evidence="2">MarR family transcriptional regulator</fullName>
    </submittedName>
</protein>
<dbReference type="InterPro" id="IPR036388">
    <property type="entry name" value="WH-like_DNA-bd_sf"/>
</dbReference>
<dbReference type="PANTHER" id="PTHR33164:SF99">
    <property type="entry name" value="MARR FAMILY REGULATORY PROTEIN"/>
    <property type="match status" value="1"/>
</dbReference>
<dbReference type="InterPro" id="IPR000835">
    <property type="entry name" value="HTH_MarR-typ"/>
</dbReference>
<evidence type="ECO:0000313" key="3">
    <source>
        <dbReference type="Proteomes" id="UP000291189"/>
    </source>
</evidence>
<name>A0A4Q5J3H9_9ACTN</name>
<proteinExistence type="predicted"/>
<feature type="domain" description="HTH marR-type" evidence="1">
    <location>
        <begin position="1"/>
        <end position="150"/>
    </location>
</feature>
<gene>
    <name evidence="2" type="ORF">ETU37_09010</name>
</gene>
<dbReference type="InterPro" id="IPR039422">
    <property type="entry name" value="MarR/SlyA-like"/>
</dbReference>
<evidence type="ECO:0000259" key="1">
    <source>
        <dbReference type="PROSITE" id="PS50995"/>
    </source>
</evidence>
<dbReference type="PRINTS" id="PR00598">
    <property type="entry name" value="HTHMARR"/>
</dbReference>
<dbReference type="AlphaFoldDB" id="A0A4Q5J3H9"/>
<dbReference type="SMART" id="SM00347">
    <property type="entry name" value="HTH_MARR"/>
    <property type="match status" value="1"/>
</dbReference>
<comment type="caution">
    <text evidence="2">The sequence shown here is derived from an EMBL/GenBank/DDBJ whole genome shotgun (WGS) entry which is preliminary data.</text>
</comment>
<dbReference type="GO" id="GO:0003700">
    <property type="term" value="F:DNA-binding transcription factor activity"/>
    <property type="evidence" value="ECO:0007669"/>
    <property type="project" value="InterPro"/>
</dbReference>
<dbReference type="Gene3D" id="1.10.10.10">
    <property type="entry name" value="Winged helix-like DNA-binding domain superfamily/Winged helix DNA-binding domain"/>
    <property type="match status" value="1"/>
</dbReference>
<dbReference type="PANTHER" id="PTHR33164">
    <property type="entry name" value="TRANSCRIPTIONAL REGULATOR, MARR FAMILY"/>
    <property type="match status" value="1"/>
</dbReference>
<dbReference type="EMBL" id="SDPU01000020">
    <property type="protein sequence ID" value="RYU13054.1"/>
    <property type="molecule type" value="Genomic_DNA"/>
</dbReference>
<dbReference type="SUPFAM" id="SSF46785">
    <property type="entry name" value="Winged helix' DNA-binding domain"/>
    <property type="match status" value="1"/>
</dbReference>
<reference evidence="2 3" key="1">
    <citation type="submission" date="2019-01" db="EMBL/GenBank/DDBJ databases">
        <title>Nocardioides guangzhouensis sp. nov., an actinobacterium isolated from soil.</title>
        <authorList>
            <person name="Fu Y."/>
            <person name="Cai Y."/>
            <person name="Lin Z."/>
            <person name="Chen P."/>
        </authorList>
    </citation>
    <scope>NUCLEOTIDE SEQUENCE [LARGE SCALE GENOMIC DNA]</scope>
    <source>
        <strain evidence="2 3">NBRC 105384</strain>
    </source>
</reference>
<dbReference type="PROSITE" id="PS50995">
    <property type="entry name" value="HTH_MARR_2"/>
    <property type="match status" value="1"/>
</dbReference>
<dbReference type="OrthoDB" id="8635520at2"/>
<dbReference type="RefSeq" id="WP_129986873.1">
    <property type="nucleotide sequence ID" value="NZ_SDPU01000020.1"/>
</dbReference>
<evidence type="ECO:0000313" key="2">
    <source>
        <dbReference type="EMBL" id="RYU13054.1"/>
    </source>
</evidence>
<dbReference type="InterPro" id="IPR036390">
    <property type="entry name" value="WH_DNA-bd_sf"/>
</dbReference>
<dbReference type="GO" id="GO:0006950">
    <property type="term" value="P:response to stress"/>
    <property type="evidence" value="ECO:0007669"/>
    <property type="project" value="TreeGrafter"/>
</dbReference>
<organism evidence="2 3">
    <name type="scientific">Nocardioides iriomotensis</name>
    <dbReference type="NCBI Taxonomy" id="715784"/>
    <lineage>
        <taxon>Bacteria</taxon>
        <taxon>Bacillati</taxon>
        <taxon>Actinomycetota</taxon>
        <taxon>Actinomycetes</taxon>
        <taxon>Propionibacteriales</taxon>
        <taxon>Nocardioidaceae</taxon>
        <taxon>Nocardioides</taxon>
    </lineage>
</organism>
<dbReference type="Proteomes" id="UP000291189">
    <property type="component" value="Unassembled WGS sequence"/>
</dbReference>
<sequence>MTDTHDALWLDAAQQRAWRAYLVGSTLLMDRLDRDLREAHDLSLPEYEILVRLSEAPERRLRMAALADSLSHSRSRVTHTVSRMERGGLVDRVACVSDGRGVEARLTDKGFALLETAAHTHVRGVREYLVALSTDDDFAAVGRVFDAVTDRLVSAQPGLDIR</sequence>